<comment type="pathway">
    <text evidence="3">Protein modification; protein ubiquitination.</text>
</comment>
<feature type="compositionally biased region" description="Polar residues" evidence="9">
    <location>
        <begin position="28"/>
        <end position="56"/>
    </location>
</feature>
<keyword evidence="6" id="KW-0833">Ubl conjugation pathway</keyword>
<dbReference type="SUPFAM" id="SSF57667">
    <property type="entry name" value="beta-beta-alpha zinc fingers"/>
    <property type="match status" value="1"/>
</dbReference>
<dbReference type="GO" id="GO:0008270">
    <property type="term" value="F:zinc ion binding"/>
    <property type="evidence" value="ECO:0007669"/>
    <property type="project" value="UniProtKB-KW"/>
</dbReference>
<dbReference type="GO" id="GO:0005524">
    <property type="term" value="F:ATP binding"/>
    <property type="evidence" value="ECO:0007669"/>
    <property type="project" value="InterPro"/>
</dbReference>
<dbReference type="AlphaFoldDB" id="A0A8S9I0J4"/>
<evidence type="ECO:0000256" key="7">
    <source>
        <dbReference type="PROSITE-ProRule" id="PRU00042"/>
    </source>
</evidence>
<dbReference type="PROSITE" id="PS50011">
    <property type="entry name" value="PROTEIN_KINASE_DOM"/>
    <property type="match status" value="1"/>
</dbReference>
<dbReference type="PROSITE" id="PS50157">
    <property type="entry name" value="ZINC_FINGER_C2H2_2"/>
    <property type="match status" value="1"/>
</dbReference>
<dbReference type="PROSITE" id="PS00028">
    <property type="entry name" value="ZINC_FINGER_C2H2_1"/>
    <property type="match status" value="1"/>
</dbReference>
<comment type="catalytic activity">
    <reaction evidence="1">
        <text>S-ubiquitinyl-[E2 ubiquitin-conjugating enzyme]-L-cysteine + [acceptor protein]-L-lysine = [E2 ubiquitin-conjugating enzyme]-L-cysteine + N(6)-ubiquitinyl-[acceptor protein]-L-lysine.</text>
        <dbReference type="EC" id="2.3.2.27"/>
    </reaction>
</comment>
<evidence type="ECO:0000256" key="1">
    <source>
        <dbReference type="ARBA" id="ARBA00000900"/>
    </source>
</evidence>
<evidence type="ECO:0000259" key="11">
    <source>
        <dbReference type="PROSITE" id="PS50157"/>
    </source>
</evidence>
<keyword evidence="8" id="KW-0175">Coiled coil</keyword>
<comment type="caution">
    <text evidence="13">The sequence shown here is derived from an EMBL/GenBank/DDBJ whole genome shotgun (WGS) entry which is preliminary data.</text>
</comment>
<dbReference type="Gene3D" id="3.30.160.60">
    <property type="entry name" value="Classic Zinc Finger"/>
    <property type="match status" value="1"/>
</dbReference>
<keyword evidence="7" id="KW-0862">Zinc</keyword>
<dbReference type="Pfam" id="PF04564">
    <property type="entry name" value="U-box"/>
    <property type="match status" value="1"/>
</dbReference>
<dbReference type="Pfam" id="PF00069">
    <property type="entry name" value="Pkinase"/>
    <property type="match status" value="1"/>
</dbReference>
<dbReference type="Gene3D" id="3.30.200.20">
    <property type="entry name" value="Phosphorylase Kinase, domain 1"/>
    <property type="match status" value="1"/>
</dbReference>
<feature type="region of interest" description="Disordered" evidence="9">
    <location>
        <begin position="430"/>
        <end position="466"/>
    </location>
</feature>
<dbReference type="InterPro" id="IPR003613">
    <property type="entry name" value="Ubox_domain"/>
</dbReference>
<dbReference type="SMART" id="SM00355">
    <property type="entry name" value="ZnF_C2H2"/>
    <property type="match status" value="3"/>
</dbReference>
<evidence type="ECO:0000259" key="12">
    <source>
        <dbReference type="PROSITE" id="PS51698"/>
    </source>
</evidence>
<dbReference type="GO" id="GO:0016567">
    <property type="term" value="P:protein ubiquitination"/>
    <property type="evidence" value="ECO:0007669"/>
    <property type="project" value="InterPro"/>
</dbReference>
<dbReference type="InterPro" id="IPR000719">
    <property type="entry name" value="Prot_kinase_dom"/>
</dbReference>
<evidence type="ECO:0000256" key="6">
    <source>
        <dbReference type="ARBA" id="ARBA00022786"/>
    </source>
</evidence>
<feature type="compositionally biased region" description="Basic and acidic residues" evidence="9">
    <location>
        <begin position="61"/>
        <end position="70"/>
    </location>
</feature>
<dbReference type="InterPro" id="IPR036236">
    <property type="entry name" value="Znf_C2H2_sf"/>
</dbReference>
<dbReference type="GO" id="GO:0061630">
    <property type="term" value="F:ubiquitin protein ligase activity"/>
    <property type="evidence" value="ECO:0007669"/>
    <property type="project" value="UniProtKB-EC"/>
</dbReference>
<feature type="coiled-coil region" evidence="8">
    <location>
        <begin position="496"/>
        <end position="607"/>
    </location>
</feature>
<evidence type="ECO:0000313" key="13">
    <source>
        <dbReference type="EMBL" id="KAF2563247.1"/>
    </source>
</evidence>
<evidence type="ECO:0000256" key="9">
    <source>
        <dbReference type="SAM" id="MobiDB-lite"/>
    </source>
</evidence>
<evidence type="ECO:0000256" key="5">
    <source>
        <dbReference type="ARBA" id="ARBA00022679"/>
    </source>
</evidence>
<feature type="domain" description="U-box" evidence="12">
    <location>
        <begin position="886"/>
        <end position="956"/>
    </location>
</feature>
<evidence type="ECO:0000256" key="3">
    <source>
        <dbReference type="ARBA" id="ARBA00004906"/>
    </source>
</evidence>
<dbReference type="EC" id="2.3.2.27" evidence="4"/>
<dbReference type="Pfam" id="PF13912">
    <property type="entry name" value="zf-C2H2_6"/>
    <property type="match status" value="2"/>
</dbReference>
<dbReference type="SUPFAM" id="SSF57850">
    <property type="entry name" value="RING/U-box"/>
    <property type="match status" value="1"/>
</dbReference>
<dbReference type="InterPro" id="IPR013087">
    <property type="entry name" value="Znf_C2H2_type"/>
</dbReference>
<dbReference type="InterPro" id="IPR051348">
    <property type="entry name" value="U-box_ubiquitin_ligases"/>
</dbReference>
<dbReference type="Gene3D" id="3.30.40.10">
    <property type="entry name" value="Zinc/RING finger domain, C3HC4 (zinc finger)"/>
    <property type="match status" value="1"/>
</dbReference>
<dbReference type="InterPro" id="IPR013083">
    <property type="entry name" value="Znf_RING/FYVE/PHD"/>
</dbReference>
<name>A0A8S9I0J4_BRACR</name>
<dbReference type="InterPro" id="IPR008271">
    <property type="entry name" value="Ser/Thr_kinase_AS"/>
</dbReference>
<keyword evidence="5" id="KW-0808">Transferase</keyword>
<protein>
    <recommendedName>
        <fullName evidence="4">RING-type E3 ubiquitin transferase</fullName>
        <ecNumber evidence="4">2.3.2.27</ecNumber>
    </recommendedName>
</protein>
<feature type="domain" description="Protein kinase" evidence="10">
    <location>
        <begin position="630"/>
        <end position="956"/>
    </location>
</feature>
<feature type="region of interest" description="Disordered" evidence="9">
    <location>
        <begin position="25"/>
        <end position="91"/>
    </location>
</feature>
<evidence type="ECO:0000259" key="10">
    <source>
        <dbReference type="PROSITE" id="PS50011"/>
    </source>
</evidence>
<sequence length="956" mass="107280">MRCEKSFSNGSTLRGHMMSHSLIRSAPNAESASGSTLPSLETSNNGTVLIRSNHTSEVGEPDLKRDEGAQKIKGKRKMIVDEADSTGSGSPLTAVEEAGLILVAMSKGQRPENSQNWNAIDRLLATPNGKEEYYQKDLDSDDDNKEVKYKSVAELLTQNVETLTEDSDEDDEDNDADETNFVTREKKCKKEFICDVCGKVFGSYQALGGHRTSHKCKRLKICDKNDQDGELVPNKKNDQDRRHQCGVCGREFESGQALGGQQDHQAITYLHLLLHLLFINGKNKSKDVAFWALEKFIPGGFSDLKLIYVRPPITYIITPMGKAISILAISAEAVSAYRKEVDGNTNELLCPYKQMFESRKVRVEILVLESHDPVAAIAEQIAGTGVTKLVIGMSHPGFFTKKIGMSSMIATAVPRFCTVYVVSKGKLASVRPSDSESSGTIRFERMERDSSTSGSPDSPSPRVPSSNNHEIANMDWEQWFLRTILLFLIKLLTCLRANLTFEMEKLRAELKHVQEMYDMTQTESADAFQKLTELNQRRYEESEKLMELKEKEEEAKDTASKEKQRYEETMKEVEKVKELMMKEALRRRKAEIKAERDAKEKDKLQASVVCPGIQYQYYTCEKITAATSNFSEDLKIGVGSYGTVYKCNLHHTTGAVKVLHAGETQLSKQFDQELEILSKIRHPHLVLLLGACPERGCLVYEYMESGSLDDRLMQVNDTPAMPWFERFRIAFEIASALVFLHKSKPRPIIHRDLKPGNILLDHNFVSKLEDIGLSTMVNLEDASSKLTVLKETSLVGTLCYIDPEYQRTGIISPKSDVYSLGIVILQLITAKSPIGITQKVEETIVDDAEFMALWDVKAGTWPMSETRELAALGLFSQNSVGRTPSGPPSHFICPLLKRVMNEPCVAADGYTYDREAIQDWLRENDTSPVTNLPLPDKNILANYTLYSAIMEWKSSK</sequence>
<proteinExistence type="predicted"/>
<dbReference type="EMBL" id="QGKY02001250">
    <property type="protein sequence ID" value="KAF2563247.1"/>
    <property type="molecule type" value="Genomic_DNA"/>
</dbReference>
<comment type="function">
    <text evidence="2">Functions as an E3 ubiquitin ligase.</text>
</comment>
<dbReference type="SMART" id="SM00504">
    <property type="entry name" value="Ubox"/>
    <property type="match status" value="1"/>
</dbReference>
<dbReference type="PANTHER" id="PTHR45647:SF80">
    <property type="entry name" value="U-BOX DOMAIN-CONTAINING PROTEIN 52"/>
    <property type="match status" value="1"/>
</dbReference>
<accession>A0A8S9I0J4</accession>
<dbReference type="Gene3D" id="1.10.510.10">
    <property type="entry name" value="Transferase(Phosphotransferase) domain 1"/>
    <property type="match status" value="1"/>
</dbReference>
<reference evidence="13" key="1">
    <citation type="submission" date="2019-12" db="EMBL/GenBank/DDBJ databases">
        <title>Genome sequencing and annotation of Brassica cretica.</title>
        <authorList>
            <person name="Studholme D.J."/>
            <person name="Sarris P.F."/>
        </authorList>
    </citation>
    <scope>NUCLEOTIDE SEQUENCE</scope>
    <source>
        <strain evidence="13">PFS-102/07</strain>
        <tissue evidence="13">Leaf</tissue>
    </source>
</reference>
<dbReference type="SMART" id="SM00220">
    <property type="entry name" value="S_TKc"/>
    <property type="match status" value="1"/>
</dbReference>
<dbReference type="PANTHER" id="PTHR45647">
    <property type="entry name" value="OS02G0152300 PROTEIN"/>
    <property type="match status" value="1"/>
</dbReference>
<evidence type="ECO:0000256" key="4">
    <source>
        <dbReference type="ARBA" id="ARBA00012483"/>
    </source>
</evidence>
<dbReference type="SUPFAM" id="SSF56112">
    <property type="entry name" value="Protein kinase-like (PK-like)"/>
    <property type="match status" value="1"/>
</dbReference>
<dbReference type="InterPro" id="IPR011009">
    <property type="entry name" value="Kinase-like_dom_sf"/>
</dbReference>
<feature type="domain" description="C2H2-type" evidence="11">
    <location>
        <begin position="192"/>
        <end position="219"/>
    </location>
</feature>
<dbReference type="GO" id="GO:0004672">
    <property type="term" value="F:protein kinase activity"/>
    <property type="evidence" value="ECO:0007669"/>
    <property type="project" value="InterPro"/>
</dbReference>
<evidence type="ECO:0000256" key="8">
    <source>
        <dbReference type="SAM" id="Coils"/>
    </source>
</evidence>
<organism evidence="13">
    <name type="scientific">Brassica cretica</name>
    <name type="common">Mustard</name>
    <dbReference type="NCBI Taxonomy" id="69181"/>
    <lineage>
        <taxon>Eukaryota</taxon>
        <taxon>Viridiplantae</taxon>
        <taxon>Streptophyta</taxon>
        <taxon>Embryophyta</taxon>
        <taxon>Tracheophyta</taxon>
        <taxon>Spermatophyta</taxon>
        <taxon>Magnoliopsida</taxon>
        <taxon>eudicotyledons</taxon>
        <taxon>Gunneridae</taxon>
        <taxon>Pentapetalae</taxon>
        <taxon>rosids</taxon>
        <taxon>malvids</taxon>
        <taxon>Brassicales</taxon>
        <taxon>Brassicaceae</taxon>
        <taxon>Brassiceae</taxon>
        <taxon>Brassica</taxon>
    </lineage>
</organism>
<dbReference type="PROSITE" id="PS51698">
    <property type="entry name" value="U_BOX"/>
    <property type="match status" value="1"/>
</dbReference>
<dbReference type="PROSITE" id="PS00108">
    <property type="entry name" value="PROTEIN_KINASE_ST"/>
    <property type="match status" value="1"/>
</dbReference>
<keyword evidence="7" id="KW-0863">Zinc-finger</keyword>
<dbReference type="CDD" id="cd16655">
    <property type="entry name" value="RING-Ubox_WDSUB1-like"/>
    <property type="match status" value="1"/>
</dbReference>
<dbReference type="CDD" id="cd01989">
    <property type="entry name" value="USP_STK_Ubox_N"/>
    <property type="match status" value="1"/>
</dbReference>
<gene>
    <name evidence="13" type="ORF">F2Q70_00018841</name>
</gene>
<keyword evidence="7" id="KW-0479">Metal-binding</keyword>
<evidence type="ECO:0000256" key="2">
    <source>
        <dbReference type="ARBA" id="ARBA00003861"/>
    </source>
</evidence>